<dbReference type="Proteomes" id="UP000006591">
    <property type="component" value="Chromosome 11"/>
</dbReference>
<dbReference type="EnsemblPlants" id="ONIVA11G13610.1">
    <property type="protein sequence ID" value="ONIVA11G13610.1"/>
    <property type="gene ID" value="ONIVA11G13610"/>
</dbReference>
<reference evidence="1" key="2">
    <citation type="submission" date="2018-04" db="EMBL/GenBank/DDBJ databases">
        <title>OnivRS2 (Oryza nivara Reference Sequence Version 2).</title>
        <authorList>
            <person name="Zhang J."/>
            <person name="Kudrna D."/>
            <person name="Lee S."/>
            <person name="Talag J."/>
            <person name="Rajasekar S."/>
            <person name="Welchert J."/>
            <person name="Hsing Y.-I."/>
            <person name="Wing R.A."/>
        </authorList>
    </citation>
    <scope>NUCLEOTIDE SEQUENCE [LARGE SCALE GENOMIC DNA]</scope>
    <source>
        <strain evidence="1">SL10</strain>
    </source>
</reference>
<evidence type="ECO:0000313" key="2">
    <source>
        <dbReference type="Proteomes" id="UP000006591"/>
    </source>
</evidence>
<dbReference type="InterPro" id="IPR037119">
    <property type="entry name" value="Haem_oxidase_HugZ-like_sf"/>
</dbReference>
<reference evidence="1" key="1">
    <citation type="submission" date="2015-04" db="UniProtKB">
        <authorList>
            <consortium name="EnsemblPlants"/>
        </authorList>
    </citation>
    <scope>IDENTIFICATION</scope>
    <source>
        <strain evidence="1">SL10</strain>
    </source>
</reference>
<dbReference type="HOGENOM" id="CLU_416454_0_0_1"/>
<keyword evidence="2" id="KW-1185">Reference proteome</keyword>
<sequence length="659" mass="70333">MAMAKAKSISLSFADKCRNILCANWEAHLNTIKADIKGSKGEIYTSRVHYMVERGTTYLIVPEDDRHTINIVIDERGSLSVCSPIPGRLTTLLRSLGKLPPRIAMTGDVLFMKRSRSEGLLSLLDQGSSYNILKFEIGSCVYIDSLGSSHKVELDNFEPPKADLLLPFSARIIDGINRSDPRRRALIFFCFEYFNVTATDALLLSIDHHGFDVLAKVPEKAVLLDVPRQYVWREFRFSFKEAAKDIEDFCRMLVELEEEALQIDFLDLGPWSAASAGGRRSILVHASGHVSSGALRRDVEEEQVLDLLVALAGEDGGLHGGAVRDGLVGVDALAELLPVEEVLEQLLHAGDTGGASDEHDVVNGALVHLGVAEALLHGLHALAEEVHVELLEAGAGDGGVEVDALVEGVDLDGGLGGGGQRPLRPLARRPQTPERPRVARDVLLVLPLELLHEVVHHPVVEVLASKVGVTGGGLHLEDALLDGEEGDIECAAAEVKDEHVLLADAARLLVEAVGDGGGGGLVDDAHDVEAGDDAGVLGGLALGVVEVGRDGDDGASAVSFILLSTMDEISSAENCFSSPLYCTPIIGLSPGPGSTLNGHSFASLCTDTVLMGFMATWFLAASPMSLSESVNATYDGVVRFPWSLAMISTRSCCHTPTHE</sequence>
<organism evidence="1">
    <name type="scientific">Oryza nivara</name>
    <name type="common">Indian wild rice</name>
    <name type="synonym">Oryza sativa f. spontanea</name>
    <dbReference type="NCBI Taxonomy" id="4536"/>
    <lineage>
        <taxon>Eukaryota</taxon>
        <taxon>Viridiplantae</taxon>
        <taxon>Streptophyta</taxon>
        <taxon>Embryophyta</taxon>
        <taxon>Tracheophyta</taxon>
        <taxon>Spermatophyta</taxon>
        <taxon>Magnoliopsida</taxon>
        <taxon>Liliopsida</taxon>
        <taxon>Poales</taxon>
        <taxon>Poaceae</taxon>
        <taxon>BOP clade</taxon>
        <taxon>Oryzoideae</taxon>
        <taxon>Oryzeae</taxon>
        <taxon>Oryzinae</taxon>
        <taxon>Oryza</taxon>
    </lineage>
</organism>
<dbReference type="Gene3D" id="2.30.110.10">
    <property type="entry name" value="Electron Transport, Fmn-binding Protein, Chain A"/>
    <property type="match status" value="1"/>
</dbReference>
<dbReference type="InterPro" id="IPR012349">
    <property type="entry name" value="Split_barrel_FMN-bd"/>
</dbReference>
<dbReference type="SUPFAM" id="SSF50475">
    <property type="entry name" value="FMN-binding split barrel"/>
    <property type="match status" value="1"/>
</dbReference>
<dbReference type="Gene3D" id="3.20.180.10">
    <property type="entry name" value="PNP-oxidase-like"/>
    <property type="match status" value="1"/>
</dbReference>
<evidence type="ECO:0000313" key="1">
    <source>
        <dbReference type="EnsemblPlants" id="ONIVA11G13610.1"/>
    </source>
</evidence>
<protein>
    <submittedName>
        <fullName evidence="1">Uncharacterized protein</fullName>
    </submittedName>
</protein>
<dbReference type="Gramene" id="ONIVA11G13610.1">
    <property type="protein sequence ID" value="ONIVA11G13610.1"/>
    <property type="gene ID" value="ONIVA11G13610"/>
</dbReference>
<dbReference type="PANTHER" id="PTHR37375:SF1">
    <property type="entry name" value="DUF2470 DOMAIN-CONTAINING PROTEIN"/>
    <property type="match status" value="1"/>
</dbReference>
<dbReference type="AlphaFoldDB" id="A0A0E0J244"/>
<dbReference type="PANTHER" id="PTHR37375">
    <property type="entry name" value="EXPRESSED PROTEIN"/>
    <property type="match status" value="1"/>
</dbReference>
<proteinExistence type="predicted"/>
<dbReference type="Pfam" id="PF10712">
    <property type="entry name" value="NAD-GH"/>
    <property type="match status" value="1"/>
</dbReference>
<dbReference type="eggNOG" id="ENOG502R555">
    <property type="taxonomic scope" value="Eukaryota"/>
</dbReference>
<name>A0A0E0J244_ORYNI</name>
<accession>A0A0E0J244</accession>
<dbReference type="InterPro" id="IPR019651">
    <property type="entry name" value="Glutamate_DH_NAD-spec"/>
</dbReference>